<dbReference type="InterPro" id="IPR001296">
    <property type="entry name" value="Glyco_trans_1"/>
</dbReference>
<evidence type="ECO:0000259" key="1">
    <source>
        <dbReference type="Pfam" id="PF00534"/>
    </source>
</evidence>
<dbReference type="GO" id="GO:0016757">
    <property type="term" value="F:glycosyltransferase activity"/>
    <property type="evidence" value="ECO:0007669"/>
    <property type="project" value="UniProtKB-KW"/>
</dbReference>
<proteinExistence type="predicted"/>
<protein>
    <submittedName>
        <fullName evidence="3">Glycosyltransferase</fullName>
        <ecNumber evidence="3">2.4.1.-</ecNumber>
    </submittedName>
</protein>
<keyword evidence="3" id="KW-0328">Glycosyltransferase</keyword>
<dbReference type="EMBL" id="CP009526">
    <property type="protein sequence ID" value="AKB50220.1"/>
    <property type="molecule type" value="Genomic_DNA"/>
</dbReference>
<gene>
    <name evidence="3" type="ORF">MSBRW_0967</name>
</gene>
<dbReference type="Gene3D" id="3.40.50.2000">
    <property type="entry name" value="Glycogen Phosphorylase B"/>
    <property type="match status" value="2"/>
</dbReference>
<dbReference type="CDD" id="cd03801">
    <property type="entry name" value="GT4_PimA-like"/>
    <property type="match status" value="1"/>
</dbReference>
<reference evidence="3 4" key="1">
    <citation type="submission" date="2014-07" db="EMBL/GenBank/DDBJ databases">
        <title>Methanogenic archaea and the global carbon cycle.</title>
        <authorList>
            <person name="Henriksen J.R."/>
            <person name="Luke J."/>
            <person name="Reinhart S."/>
            <person name="Benedict M.N."/>
            <person name="Youngblut N.D."/>
            <person name="Metcalf M.E."/>
            <person name="Whitaker R.J."/>
            <person name="Metcalf W.W."/>
        </authorList>
    </citation>
    <scope>NUCLEOTIDE SEQUENCE [LARGE SCALE GENOMIC DNA]</scope>
    <source>
        <strain evidence="3 4">Wiesmoor</strain>
    </source>
</reference>
<accession>A0A0E3QHQ7</accession>
<feature type="domain" description="Glycosyltransferase subfamily 4-like N-terminal" evidence="2">
    <location>
        <begin position="17"/>
        <end position="190"/>
    </location>
</feature>
<dbReference type="GeneID" id="24822408"/>
<dbReference type="PATRIC" id="fig|1434109.4.peg.1194"/>
<sequence length="392" mass="44915">MKILQVTNFFKPSWEAGGIARVAYEISKNLVQQGHEVTVFTTDGFKSRLKTIKNKPVNVDGINTYYFRNLSNYLTKRNIVIPYYLPFIARIKIQDFDVIHIHEHRTLLAVIVHYYSKKYNIPYVLQAHGTLPNTIGKQNLKKIFDVLWGNKILKDASKLISVSNTEVDQYLQMNVPIEKMVIIPNGIDVDSLSSLPEKGSFRARYHINQKHAILYLGRLHKIKGVDFLLRSFVELVKDIDDSVLILAGPDDGYKDKAKEQIREFGLEKKVIFTGYMGPMDKISAYLDADILVYPSSFEIFGLVPFEAIMSGTPVIVTDDCGCSEFIKRASCGYLVKYGDVTDFKCKMRLMLENPEIGNKFVENGQKYITNNLTWPLICKKMETLYENCIYKV</sequence>
<dbReference type="HOGENOM" id="CLU_009583_2_1_2"/>
<evidence type="ECO:0000259" key="2">
    <source>
        <dbReference type="Pfam" id="PF13439"/>
    </source>
</evidence>
<dbReference type="AlphaFoldDB" id="A0A0E3QHQ7"/>
<dbReference type="Pfam" id="PF00534">
    <property type="entry name" value="Glycos_transf_1"/>
    <property type="match status" value="1"/>
</dbReference>
<dbReference type="RefSeq" id="WP_011305075.1">
    <property type="nucleotide sequence ID" value="NZ_CP009526.1"/>
</dbReference>
<dbReference type="PANTHER" id="PTHR45947:SF3">
    <property type="entry name" value="SULFOQUINOVOSYL TRANSFERASE SQD2"/>
    <property type="match status" value="1"/>
</dbReference>
<evidence type="ECO:0000313" key="4">
    <source>
        <dbReference type="Proteomes" id="UP000033038"/>
    </source>
</evidence>
<evidence type="ECO:0000313" key="3">
    <source>
        <dbReference type="EMBL" id="AKB50220.1"/>
    </source>
</evidence>
<dbReference type="Pfam" id="PF13439">
    <property type="entry name" value="Glyco_transf_4"/>
    <property type="match status" value="1"/>
</dbReference>
<dbReference type="EC" id="2.4.1.-" evidence="3"/>
<organism evidence="3 4">
    <name type="scientific">Methanosarcina barkeri str. Wiesmoor</name>
    <dbReference type="NCBI Taxonomy" id="1434109"/>
    <lineage>
        <taxon>Archaea</taxon>
        <taxon>Methanobacteriati</taxon>
        <taxon>Methanobacteriota</taxon>
        <taxon>Stenosarchaea group</taxon>
        <taxon>Methanomicrobia</taxon>
        <taxon>Methanosarcinales</taxon>
        <taxon>Methanosarcinaceae</taxon>
        <taxon>Methanosarcina</taxon>
    </lineage>
</organism>
<keyword evidence="3" id="KW-0808">Transferase</keyword>
<name>A0A0E3QHQ7_METBA</name>
<dbReference type="KEGG" id="mbw:MSBRW_0967"/>
<dbReference type="InterPro" id="IPR028098">
    <property type="entry name" value="Glyco_trans_4-like_N"/>
</dbReference>
<dbReference type="SUPFAM" id="SSF53756">
    <property type="entry name" value="UDP-Glycosyltransferase/glycogen phosphorylase"/>
    <property type="match status" value="1"/>
</dbReference>
<dbReference type="InterPro" id="IPR050194">
    <property type="entry name" value="Glycosyltransferase_grp1"/>
</dbReference>
<dbReference type="Proteomes" id="UP000033038">
    <property type="component" value="Chromosome"/>
</dbReference>
<dbReference type="PANTHER" id="PTHR45947">
    <property type="entry name" value="SULFOQUINOVOSYL TRANSFERASE SQD2"/>
    <property type="match status" value="1"/>
</dbReference>
<feature type="domain" description="Glycosyl transferase family 1" evidence="1">
    <location>
        <begin position="208"/>
        <end position="366"/>
    </location>
</feature>